<dbReference type="InterPro" id="IPR016162">
    <property type="entry name" value="Ald_DH_N"/>
</dbReference>
<dbReference type="PANTHER" id="PTHR43353">
    <property type="entry name" value="SUCCINATE-SEMIALDEHYDE DEHYDROGENASE, MITOCHONDRIAL"/>
    <property type="match status" value="1"/>
</dbReference>
<dbReference type="Pfam" id="PF00171">
    <property type="entry name" value="Aldedh"/>
    <property type="match status" value="1"/>
</dbReference>
<protein>
    <submittedName>
        <fullName evidence="4">NAD-dependent succinate-semialdehyde dehydrogenase</fullName>
    </submittedName>
</protein>
<accession>A0A8H9L6H9</accession>
<dbReference type="FunFam" id="3.40.605.10:FF:000005">
    <property type="entry name" value="Succinate-semialdehyde dehydrogenase I"/>
    <property type="match status" value="1"/>
</dbReference>
<dbReference type="EMBL" id="BMQG01000002">
    <property type="protein sequence ID" value="GGM35874.1"/>
    <property type="molecule type" value="Genomic_DNA"/>
</dbReference>
<dbReference type="PROSITE" id="PS00070">
    <property type="entry name" value="ALDEHYDE_DEHYDR_CYS"/>
    <property type="match status" value="1"/>
</dbReference>
<proteinExistence type="inferred from homology"/>
<evidence type="ECO:0000313" key="4">
    <source>
        <dbReference type="EMBL" id="GGM35874.1"/>
    </source>
</evidence>
<keyword evidence="2" id="KW-0560">Oxidoreductase</keyword>
<evidence type="ECO:0000259" key="3">
    <source>
        <dbReference type="Pfam" id="PF00171"/>
    </source>
</evidence>
<dbReference type="PANTHER" id="PTHR43353:SF5">
    <property type="entry name" value="SUCCINATE-SEMIALDEHYDE DEHYDROGENASE, MITOCHONDRIAL"/>
    <property type="match status" value="1"/>
</dbReference>
<keyword evidence="5" id="KW-1185">Reference proteome</keyword>
<dbReference type="RefSeq" id="WP_110829461.1">
    <property type="nucleotide sequence ID" value="NZ_BMQG01000002.1"/>
</dbReference>
<dbReference type="InterPro" id="IPR016161">
    <property type="entry name" value="Ald_DH/histidinol_DH"/>
</dbReference>
<dbReference type="AlphaFoldDB" id="A0A8H9L6H9"/>
<dbReference type="CDD" id="cd07103">
    <property type="entry name" value="ALDH_F5_SSADH_GabD"/>
    <property type="match status" value="1"/>
</dbReference>
<evidence type="ECO:0000313" key="5">
    <source>
        <dbReference type="Proteomes" id="UP000600547"/>
    </source>
</evidence>
<organism evidence="4 5">
    <name type="scientific">Deinococcus arenae</name>
    <dbReference type="NCBI Taxonomy" id="1452751"/>
    <lineage>
        <taxon>Bacteria</taxon>
        <taxon>Thermotogati</taxon>
        <taxon>Deinococcota</taxon>
        <taxon>Deinococci</taxon>
        <taxon>Deinococcales</taxon>
        <taxon>Deinococcaceae</taxon>
        <taxon>Deinococcus</taxon>
    </lineage>
</organism>
<dbReference type="InterPro" id="IPR050740">
    <property type="entry name" value="Aldehyde_DH_Superfamily"/>
</dbReference>
<dbReference type="Gene3D" id="3.40.605.10">
    <property type="entry name" value="Aldehyde Dehydrogenase, Chain A, domain 1"/>
    <property type="match status" value="1"/>
</dbReference>
<dbReference type="GO" id="GO:0016620">
    <property type="term" value="F:oxidoreductase activity, acting on the aldehyde or oxo group of donors, NAD or NADP as acceptor"/>
    <property type="evidence" value="ECO:0007669"/>
    <property type="project" value="InterPro"/>
</dbReference>
<dbReference type="InterPro" id="IPR016163">
    <property type="entry name" value="Ald_DH_C"/>
</dbReference>
<feature type="domain" description="Aldehyde dehydrogenase" evidence="3">
    <location>
        <begin position="29"/>
        <end position="482"/>
    </location>
</feature>
<sequence length="487" mass="52532">MTTPPTDLSRDPATRSRAYFAGAWHALDRTFPVFHPGNGQLVGEVADCSAGDARQAIDAAERALRSWRRVNGYERGLVLRRWFELMLAHKEPLARLMTLEMGKPITETRGEVHYAASFIEWCAEEAGRIAGERVNLRFPHKRGLTVQEPVGIVYAVTPWNFPAGMITRKAAPALAAGCVMILKPAELSPMTALYLAELWLEAGGPPDTFQVLPTNDAPAFSQPLMADERVRKLTFTGSTEVGRLLYGQAARTIKRVSLELGGHAPFVVFDDADLEGAAREVIASKFRNAGQTCVCTNRVYVQRGVADAFTRLLTEKTAALTVGDPLLDGTQVGPVVEQAGLDKIQAQVQDALARGAKATTGGQAAGGLFFQPTVLTDVHPDSVILREETFGPVAPVVVFDTEEEALALANASEFGLAAYAYTRDLGRAFRVAEGLEYGIVGLNDGLPSANAPHIPFGGMKNSGVGREGGHWGLDEYLETKFISLSLV</sequence>
<name>A0A8H9L6H9_9DEIO</name>
<dbReference type="Proteomes" id="UP000600547">
    <property type="component" value="Unassembled WGS sequence"/>
</dbReference>
<comment type="caution">
    <text evidence="4">The sequence shown here is derived from an EMBL/GenBank/DDBJ whole genome shotgun (WGS) entry which is preliminary data.</text>
</comment>
<evidence type="ECO:0000256" key="2">
    <source>
        <dbReference type="ARBA" id="ARBA00023002"/>
    </source>
</evidence>
<dbReference type="FunFam" id="3.40.309.10:FF:000004">
    <property type="entry name" value="Succinate-semialdehyde dehydrogenase I"/>
    <property type="match status" value="1"/>
</dbReference>
<evidence type="ECO:0000256" key="1">
    <source>
        <dbReference type="ARBA" id="ARBA00009986"/>
    </source>
</evidence>
<gene>
    <name evidence="4" type="ORF">GCM10008956_10490</name>
</gene>
<dbReference type="InterPro" id="IPR015590">
    <property type="entry name" value="Aldehyde_DH_dom"/>
</dbReference>
<dbReference type="SUPFAM" id="SSF53720">
    <property type="entry name" value="ALDH-like"/>
    <property type="match status" value="1"/>
</dbReference>
<dbReference type="Gene3D" id="3.40.309.10">
    <property type="entry name" value="Aldehyde Dehydrogenase, Chain A, domain 2"/>
    <property type="match status" value="1"/>
</dbReference>
<comment type="similarity">
    <text evidence="1">Belongs to the aldehyde dehydrogenase family.</text>
</comment>
<dbReference type="InterPro" id="IPR016160">
    <property type="entry name" value="Ald_DH_CS_CYS"/>
</dbReference>
<reference evidence="5" key="1">
    <citation type="journal article" date="2019" name="Int. J. Syst. Evol. Microbiol.">
        <title>The Global Catalogue of Microorganisms (GCM) 10K type strain sequencing project: providing services to taxonomists for standard genome sequencing and annotation.</title>
        <authorList>
            <consortium name="The Broad Institute Genomics Platform"/>
            <consortium name="The Broad Institute Genome Sequencing Center for Infectious Disease"/>
            <person name="Wu L."/>
            <person name="Ma J."/>
        </authorList>
    </citation>
    <scope>NUCLEOTIDE SEQUENCE [LARGE SCALE GENOMIC DNA]</scope>
    <source>
        <strain evidence="5">JCM 31047</strain>
    </source>
</reference>